<evidence type="ECO:0000313" key="2">
    <source>
        <dbReference type="Proteomes" id="UP000184287"/>
    </source>
</evidence>
<dbReference type="OrthoDB" id="885206at2"/>
<dbReference type="STRING" id="288992.SAMN04488522_1011154"/>
<protein>
    <submittedName>
        <fullName evidence="1">Uncharacterized protein</fullName>
    </submittedName>
</protein>
<evidence type="ECO:0000313" key="1">
    <source>
        <dbReference type="EMBL" id="SHE76869.1"/>
    </source>
</evidence>
<reference evidence="2" key="1">
    <citation type="submission" date="2016-11" db="EMBL/GenBank/DDBJ databases">
        <authorList>
            <person name="Varghese N."/>
            <person name="Submissions S."/>
        </authorList>
    </citation>
    <scope>NUCLEOTIDE SEQUENCE [LARGE SCALE GENOMIC DNA]</scope>
    <source>
        <strain evidence="2">DSM 16990</strain>
    </source>
</reference>
<gene>
    <name evidence="1" type="ORF">SAMN04488522_1011154</name>
</gene>
<dbReference type="AlphaFoldDB" id="A0A1M4W6P3"/>
<name>A0A1M4W6P3_9SPHI</name>
<organism evidence="1 2">
    <name type="scientific">Pedobacter caeni</name>
    <dbReference type="NCBI Taxonomy" id="288992"/>
    <lineage>
        <taxon>Bacteria</taxon>
        <taxon>Pseudomonadati</taxon>
        <taxon>Bacteroidota</taxon>
        <taxon>Sphingobacteriia</taxon>
        <taxon>Sphingobacteriales</taxon>
        <taxon>Sphingobacteriaceae</taxon>
        <taxon>Pedobacter</taxon>
    </lineage>
</organism>
<dbReference type="Proteomes" id="UP000184287">
    <property type="component" value="Unassembled WGS sequence"/>
</dbReference>
<proteinExistence type="predicted"/>
<dbReference type="RefSeq" id="WP_073228509.1">
    <property type="nucleotide sequence ID" value="NZ_FQUQ01000001.1"/>
</dbReference>
<dbReference type="EMBL" id="FQUQ01000001">
    <property type="protein sequence ID" value="SHE76869.1"/>
    <property type="molecule type" value="Genomic_DNA"/>
</dbReference>
<sequence>MNNYLTREQLKAKLNVGKAVEQWLGHYDSDDGRVLKWLRIYSQKEEYNLLYIECYDQGGVDNLDISDFTVVDPDEPYGLLDTFNTPDEVINFSLDKYGAEIDHFVNDGMIQEEYLNYLINK</sequence>
<accession>A0A1M4W6P3</accession>
<keyword evidence="2" id="KW-1185">Reference proteome</keyword>